<feature type="transmembrane region" description="Helical" evidence="10">
    <location>
        <begin position="385"/>
        <end position="407"/>
    </location>
</feature>
<dbReference type="GO" id="GO:0005886">
    <property type="term" value="C:plasma membrane"/>
    <property type="evidence" value="ECO:0007669"/>
    <property type="project" value="UniProtKB-SubCell"/>
</dbReference>
<evidence type="ECO:0000256" key="4">
    <source>
        <dbReference type="ARBA" id="ARBA00022475"/>
    </source>
</evidence>
<reference evidence="11 12" key="1">
    <citation type="submission" date="2016-10" db="EMBL/GenBank/DDBJ databases">
        <authorList>
            <person name="de Groot N.N."/>
        </authorList>
    </citation>
    <scope>NUCLEOTIDE SEQUENCE [LARGE SCALE GENOMIC DNA]</scope>
    <source>
        <strain evidence="11 12">CGMCC 1.5337</strain>
    </source>
</reference>
<feature type="transmembrane region" description="Helical" evidence="10">
    <location>
        <begin position="162"/>
        <end position="184"/>
    </location>
</feature>
<keyword evidence="7" id="KW-0406">Ion transport</keyword>
<evidence type="ECO:0000256" key="8">
    <source>
        <dbReference type="ARBA" id="ARBA00023136"/>
    </source>
</evidence>
<dbReference type="CDD" id="cd13137">
    <property type="entry name" value="MATE_NorM_like"/>
    <property type="match status" value="1"/>
</dbReference>
<evidence type="ECO:0000256" key="5">
    <source>
        <dbReference type="ARBA" id="ARBA00022692"/>
    </source>
</evidence>
<keyword evidence="2" id="KW-0813">Transport</keyword>
<dbReference type="AlphaFoldDB" id="A0A1I0Q1W3"/>
<dbReference type="PIRSF" id="PIRSF006603">
    <property type="entry name" value="DinF"/>
    <property type="match status" value="1"/>
</dbReference>
<keyword evidence="4" id="KW-1003">Cell membrane</keyword>
<dbReference type="InterPro" id="IPR050222">
    <property type="entry name" value="MATE_MdtK"/>
</dbReference>
<keyword evidence="8 10" id="KW-0472">Membrane</keyword>
<feature type="transmembrane region" description="Helical" evidence="10">
    <location>
        <begin position="354"/>
        <end position="373"/>
    </location>
</feature>
<dbReference type="PANTHER" id="PTHR43298">
    <property type="entry name" value="MULTIDRUG RESISTANCE PROTEIN NORM-RELATED"/>
    <property type="match status" value="1"/>
</dbReference>
<evidence type="ECO:0000256" key="1">
    <source>
        <dbReference type="ARBA" id="ARBA00004651"/>
    </source>
</evidence>
<feature type="transmembrane region" description="Helical" evidence="10">
    <location>
        <begin position="413"/>
        <end position="436"/>
    </location>
</feature>
<evidence type="ECO:0000256" key="9">
    <source>
        <dbReference type="ARBA" id="ARBA00031636"/>
    </source>
</evidence>
<evidence type="ECO:0000313" key="11">
    <source>
        <dbReference type="EMBL" id="SEW20949.1"/>
    </source>
</evidence>
<keyword evidence="6 10" id="KW-1133">Transmembrane helix</keyword>
<evidence type="ECO:0000256" key="2">
    <source>
        <dbReference type="ARBA" id="ARBA00022448"/>
    </source>
</evidence>
<dbReference type="GO" id="GO:0042910">
    <property type="term" value="F:xenobiotic transmembrane transporter activity"/>
    <property type="evidence" value="ECO:0007669"/>
    <property type="project" value="InterPro"/>
</dbReference>
<dbReference type="NCBIfam" id="TIGR00797">
    <property type="entry name" value="matE"/>
    <property type="match status" value="1"/>
</dbReference>
<keyword evidence="5 10" id="KW-0812">Transmembrane</keyword>
<dbReference type="GO" id="GO:0006811">
    <property type="term" value="P:monoatomic ion transport"/>
    <property type="evidence" value="ECO:0007669"/>
    <property type="project" value="UniProtKB-KW"/>
</dbReference>
<dbReference type="EMBL" id="FOJA01000001">
    <property type="protein sequence ID" value="SEW20949.1"/>
    <property type="molecule type" value="Genomic_DNA"/>
</dbReference>
<evidence type="ECO:0000256" key="6">
    <source>
        <dbReference type="ARBA" id="ARBA00022989"/>
    </source>
</evidence>
<name>A0A1I0Q1W3_9EURY</name>
<feature type="transmembrane region" description="Helical" evidence="10">
    <location>
        <begin position="92"/>
        <end position="112"/>
    </location>
</feature>
<feature type="transmembrane region" description="Helical" evidence="10">
    <location>
        <begin position="313"/>
        <end position="334"/>
    </location>
</feature>
<keyword evidence="12" id="KW-1185">Reference proteome</keyword>
<accession>A0A1I0Q1W3</accession>
<dbReference type="PANTHER" id="PTHR43298:SF2">
    <property type="entry name" value="FMN_FAD EXPORTER YEEO-RELATED"/>
    <property type="match status" value="1"/>
</dbReference>
<evidence type="ECO:0000256" key="7">
    <source>
        <dbReference type="ARBA" id="ARBA00023065"/>
    </source>
</evidence>
<evidence type="ECO:0000256" key="10">
    <source>
        <dbReference type="SAM" id="Phobius"/>
    </source>
</evidence>
<evidence type="ECO:0000256" key="3">
    <source>
        <dbReference type="ARBA" id="ARBA00022449"/>
    </source>
</evidence>
<sequence length="452" mass="46372">MYSRLRSVWRRVFALAWPVMAEQTLRTLMRTVDVAVTAAISPAAVVAVGLADLYARFPLRVGLGLGGGAISLSSQDTGRDATATRDEAVTQAVLVGALVGIPFAAFGLLFGADAIRLLGADPDVVPLGGTYLAVVLATAPARHVALIAARSLQGTGDTRTPMYVNAVANVANIVGSVGLGLGYFGLPELGVLGVGLATAAGNVFTALALMAAIASDATEAGFARPASAVITRQLFVVSLPKIAEGLSSTLAEFPFNAVLLTFGTNVNAAFQVGRRAYQQVTGPLSRGYSVAANVVVGQALGEGDSEGARYNGWAVAALGVLTVGLVGVLLAVYARPLVSLLDDTPATLRYAVPFAQVYGLSAPFLASFVALSGALQGASETRIPLLARATGMFGFLVGFAYVAGVALGWGVTAAYWSVVLSNVWMALVVALGFHYSGWADRAAGMMAERGNS</sequence>
<gene>
    <name evidence="11" type="ORF">SAMN04487945_2197</name>
</gene>
<protein>
    <recommendedName>
        <fullName evidence="9">Multidrug-efflux transporter</fullName>
    </recommendedName>
</protein>
<feature type="transmembrane region" description="Helical" evidence="10">
    <location>
        <begin position="124"/>
        <end position="141"/>
    </location>
</feature>
<dbReference type="Pfam" id="PF01554">
    <property type="entry name" value="MatE"/>
    <property type="match status" value="2"/>
</dbReference>
<dbReference type="STRING" id="355548.SAMN04487945_2197"/>
<dbReference type="InterPro" id="IPR002528">
    <property type="entry name" value="MATE_fam"/>
</dbReference>
<evidence type="ECO:0000313" key="12">
    <source>
        <dbReference type="Proteomes" id="UP000198518"/>
    </source>
</evidence>
<feature type="transmembrane region" description="Helical" evidence="10">
    <location>
        <begin position="190"/>
        <end position="214"/>
    </location>
</feature>
<keyword evidence="3" id="KW-0050">Antiport</keyword>
<proteinExistence type="predicted"/>
<dbReference type="Proteomes" id="UP000198518">
    <property type="component" value="Unassembled WGS sequence"/>
</dbReference>
<dbReference type="GO" id="GO:0015297">
    <property type="term" value="F:antiporter activity"/>
    <property type="evidence" value="ECO:0007669"/>
    <property type="project" value="UniProtKB-KW"/>
</dbReference>
<comment type="subcellular location">
    <subcellularLocation>
        <location evidence="1">Cell membrane</location>
        <topology evidence="1">Multi-pass membrane protein</topology>
    </subcellularLocation>
</comment>
<dbReference type="InterPro" id="IPR048279">
    <property type="entry name" value="MdtK-like"/>
</dbReference>
<organism evidence="11 12">
    <name type="scientific">Halobacterium jilantaiense</name>
    <dbReference type="NCBI Taxonomy" id="355548"/>
    <lineage>
        <taxon>Archaea</taxon>
        <taxon>Methanobacteriati</taxon>
        <taxon>Methanobacteriota</taxon>
        <taxon>Stenosarchaea group</taxon>
        <taxon>Halobacteria</taxon>
        <taxon>Halobacteriales</taxon>
        <taxon>Halobacteriaceae</taxon>
        <taxon>Halobacterium</taxon>
    </lineage>
</organism>